<dbReference type="AlphaFoldDB" id="A0A7V2AYP5"/>
<accession>A0A7V2AYP5</accession>
<name>A0A7V2AYP5_RHOMR</name>
<reference evidence="1" key="1">
    <citation type="journal article" date="2020" name="mSystems">
        <title>Genome- and Community-Level Interaction Insights into Carbon Utilization and Element Cycling Functions of Hydrothermarchaeota in Hydrothermal Sediment.</title>
        <authorList>
            <person name="Zhou Z."/>
            <person name="Liu Y."/>
            <person name="Xu W."/>
            <person name="Pan J."/>
            <person name="Luo Z.H."/>
            <person name="Li M."/>
        </authorList>
    </citation>
    <scope>NUCLEOTIDE SEQUENCE [LARGE SCALE GENOMIC DNA]</scope>
    <source>
        <strain evidence="1">SpSt-143</strain>
    </source>
</reference>
<evidence type="ECO:0000313" key="1">
    <source>
        <dbReference type="EMBL" id="HER95082.1"/>
    </source>
</evidence>
<sequence length="319" mass="36695">MWKKYNNALLLVVAWLLIAGIGSYLTFVKLPREIEHVERLEKLAHMRESEIGSLLAEYAATEQRAREVESRWRSRYRYIPAKLETPDVVARLNALTRQGFETFNVRLVGLTQEPKVTYYTFSIEGRGYFHHLYRFVWEIENTPELYRIQTLSLDHIDLVKADRQSGRQRMMVMVSFTMQLEAYYGGPPDLQVAHMADSLYRQLPRAVFPERNPPVNPFYPGILEQLPPNSDNLIDIEKARLVSIVGGRAVFQDETGLRSVGVGENVYLGQITAIDPIEGRVVARLNRGGILDEVELHLETGERYRQALGPVLLKPFHEE</sequence>
<dbReference type="EMBL" id="DSGB01000002">
    <property type="protein sequence ID" value="HER95082.1"/>
    <property type="molecule type" value="Genomic_DNA"/>
</dbReference>
<dbReference type="InterPro" id="IPR014717">
    <property type="entry name" value="Transl_elong_EF1B/ribsomal_bS6"/>
</dbReference>
<gene>
    <name evidence="1" type="ORF">ENO59_00960</name>
</gene>
<dbReference type="Gene3D" id="3.30.70.60">
    <property type="match status" value="1"/>
</dbReference>
<proteinExistence type="predicted"/>
<protein>
    <submittedName>
        <fullName evidence="1">Uncharacterized protein</fullName>
    </submittedName>
</protein>
<organism evidence="1">
    <name type="scientific">Rhodothermus marinus</name>
    <name type="common">Rhodothermus obamensis</name>
    <dbReference type="NCBI Taxonomy" id="29549"/>
    <lineage>
        <taxon>Bacteria</taxon>
        <taxon>Pseudomonadati</taxon>
        <taxon>Rhodothermota</taxon>
        <taxon>Rhodothermia</taxon>
        <taxon>Rhodothermales</taxon>
        <taxon>Rhodothermaceae</taxon>
        <taxon>Rhodothermus</taxon>
    </lineage>
</organism>
<comment type="caution">
    <text evidence="1">The sequence shown here is derived from an EMBL/GenBank/DDBJ whole genome shotgun (WGS) entry which is preliminary data.</text>
</comment>